<evidence type="ECO:0000256" key="1">
    <source>
        <dbReference type="ARBA" id="ARBA00004141"/>
    </source>
</evidence>
<dbReference type="PANTHER" id="PTHR21389">
    <property type="entry name" value="P53 INDUCED PROTEIN"/>
    <property type="match status" value="1"/>
</dbReference>
<keyword evidence="4 5" id="KW-0472">Membrane</keyword>
<dbReference type="OrthoDB" id="266518at2759"/>
<evidence type="ECO:0000256" key="2">
    <source>
        <dbReference type="ARBA" id="ARBA00022692"/>
    </source>
</evidence>
<protein>
    <recommendedName>
        <fullName evidence="8">Etoposide-induced protein 2.4-domain-containing protein</fullName>
    </recommendedName>
</protein>
<dbReference type="AlphaFoldDB" id="A0A830H4Y9"/>
<comment type="caution">
    <text evidence="6">The sequence shown here is derived from an EMBL/GenBank/DDBJ whole genome shotgun (WGS) entry which is preliminary data.</text>
</comment>
<dbReference type="Proteomes" id="UP000660262">
    <property type="component" value="Unassembled WGS sequence"/>
</dbReference>
<feature type="transmembrane region" description="Helical" evidence="5">
    <location>
        <begin position="226"/>
        <end position="245"/>
    </location>
</feature>
<dbReference type="GO" id="GO:0016236">
    <property type="term" value="P:macroautophagy"/>
    <property type="evidence" value="ECO:0007669"/>
    <property type="project" value="TreeGrafter"/>
</dbReference>
<dbReference type="GO" id="GO:0005783">
    <property type="term" value="C:endoplasmic reticulum"/>
    <property type="evidence" value="ECO:0007669"/>
    <property type="project" value="TreeGrafter"/>
</dbReference>
<dbReference type="EMBL" id="BNJQ01000001">
    <property type="protein sequence ID" value="GHP01688.1"/>
    <property type="molecule type" value="Genomic_DNA"/>
</dbReference>
<evidence type="ECO:0000313" key="7">
    <source>
        <dbReference type="Proteomes" id="UP000660262"/>
    </source>
</evidence>
<keyword evidence="7" id="KW-1185">Reference proteome</keyword>
<keyword evidence="2 5" id="KW-0812">Transmembrane</keyword>
<reference evidence="6" key="1">
    <citation type="submission" date="2020-10" db="EMBL/GenBank/DDBJ databases">
        <title>Unveiling of a novel bifunctional photoreceptor, Dualchrome1, isolated from a cosmopolitan green alga.</title>
        <authorList>
            <person name="Suzuki S."/>
            <person name="Kawachi M."/>
        </authorList>
    </citation>
    <scope>NUCLEOTIDE SEQUENCE</scope>
    <source>
        <strain evidence="6">NIES 2893</strain>
    </source>
</reference>
<accession>A0A830H4Y9</accession>
<dbReference type="Pfam" id="PF07264">
    <property type="entry name" value="EI24"/>
    <property type="match status" value="1"/>
</dbReference>
<feature type="transmembrane region" description="Helical" evidence="5">
    <location>
        <begin position="203"/>
        <end position="220"/>
    </location>
</feature>
<evidence type="ECO:0000256" key="3">
    <source>
        <dbReference type="ARBA" id="ARBA00022989"/>
    </source>
</evidence>
<dbReference type="PANTHER" id="PTHR21389:SF0">
    <property type="entry name" value="ETOPOSIDE-INDUCED PROTEIN 2.4 HOMOLOG"/>
    <property type="match status" value="1"/>
</dbReference>
<dbReference type="GO" id="GO:0016020">
    <property type="term" value="C:membrane"/>
    <property type="evidence" value="ECO:0007669"/>
    <property type="project" value="UniProtKB-SubCell"/>
</dbReference>
<evidence type="ECO:0000313" key="6">
    <source>
        <dbReference type="EMBL" id="GHP01688.1"/>
    </source>
</evidence>
<evidence type="ECO:0000256" key="5">
    <source>
        <dbReference type="SAM" id="Phobius"/>
    </source>
</evidence>
<evidence type="ECO:0000256" key="4">
    <source>
        <dbReference type="ARBA" id="ARBA00023136"/>
    </source>
</evidence>
<dbReference type="InterPro" id="IPR059112">
    <property type="entry name" value="CysZ/EI24"/>
</dbReference>
<sequence length="296" mass="32661">MSSLLVHFAQGVFDAVNPSTLLRFVASSSRIQTLIAQCLVLNLCVFLGSILVYHNLLAPLLAALAPQAVLNILMSLFQTIWLYPAYCVSYLANCMWYDELGRLAHRAAAAESSSSNSTSKQPPIKPRSWDAAVAQELYKLILLGVYFIQVFLVNLIAPEKYMIKGILNHILLSWAYAFYCFDYRWSCESLELPRRVEAIETRWTYFLGFGTPSVLSAYAISSDALVGAALCSALYPLFVVAAAAADVPSHGNDTTNNTATRRLPIFTFADAHAARCCTLLCRALLGPSTTASRRRR</sequence>
<gene>
    <name evidence="6" type="ORF">PPROV_000044500</name>
</gene>
<feature type="transmembrane region" description="Helical" evidence="5">
    <location>
        <begin position="137"/>
        <end position="157"/>
    </location>
</feature>
<proteinExistence type="predicted"/>
<name>A0A830H4Y9_9CHLO</name>
<feature type="transmembrane region" description="Helical" evidence="5">
    <location>
        <begin position="34"/>
        <end position="53"/>
    </location>
</feature>
<organism evidence="6 7">
    <name type="scientific">Pycnococcus provasolii</name>
    <dbReference type="NCBI Taxonomy" id="41880"/>
    <lineage>
        <taxon>Eukaryota</taxon>
        <taxon>Viridiplantae</taxon>
        <taxon>Chlorophyta</taxon>
        <taxon>Pseudoscourfieldiophyceae</taxon>
        <taxon>Pseudoscourfieldiales</taxon>
        <taxon>Pycnococcaceae</taxon>
        <taxon>Pycnococcus</taxon>
    </lineage>
</organism>
<feature type="transmembrane region" description="Helical" evidence="5">
    <location>
        <begin position="60"/>
        <end position="83"/>
    </location>
</feature>
<keyword evidence="3 5" id="KW-1133">Transmembrane helix</keyword>
<evidence type="ECO:0008006" key="8">
    <source>
        <dbReference type="Google" id="ProtNLM"/>
    </source>
</evidence>
<comment type="subcellular location">
    <subcellularLocation>
        <location evidence="1">Membrane</location>
        <topology evidence="1">Multi-pass membrane protein</topology>
    </subcellularLocation>
</comment>